<feature type="compositionally biased region" description="Basic and acidic residues" evidence="2">
    <location>
        <begin position="485"/>
        <end position="496"/>
    </location>
</feature>
<dbReference type="RefSeq" id="WP_088253913.1">
    <property type="nucleotide sequence ID" value="NZ_NIDE01000004.1"/>
</dbReference>
<dbReference type="PANTHER" id="PTHR43298:SF2">
    <property type="entry name" value="FMN_FAD EXPORTER YEEO-RELATED"/>
    <property type="match status" value="1"/>
</dbReference>
<dbReference type="GO" id="GO:0009055">
    <property type="term" value="F:electron transfer activity"/>
    <property type="evidence" value="ECO:0007669"/>
    <property type="project" value="InterPro"/>
</dbReference>
<dbReference type="InterPro" id="IPR000049">
    <property type="entry name" value="ET-Flavoprotein_bsu_CS"/>
</dbReference>
<accession>A0A225DNM7</accession>
<keyword evidence="3" id="KW-0812">Transmembrane</keyword>
<dbReference type="InterPro" id="IPR002528">
    <property type="entry name" value="MATE_fam"/>
</dbReference>
<reference evidence="5" key="1">
    <citation type="submission" date="2017-06" db="EMBL/GenBank/DDBJ databases">
        <title>Genome analysis of Fimbriiglobus ruber SP5, the first member of the order Planctomycetales with confirmed chitinolytic capability.</title>
        <authorList>
            <person name="Ravin N.V."/>
            <person name="Rakitin A.L."/>
            <person name="Ivanova A.A."/>
            <person name="Beletsky A.V."/>
            <person name="Kulichevskaya I.S."/>
            <person name="Mardanov A.V."/>
            <person name="Dedysh S.N."/>
        </authorList>
    </citation>
    <scope>NUCLEOTIDE SEQUENCE [LARGE SCALE GENOMIC DNA]</scope>
    <source>
        <strain evidence="5">SP5</strain>
    </source>
</reference>
<dbReference type="AlphaFoldDB" id="A0A225DNM7"/>
<keyword evidence="3" id="KW-0472">Membrane</keyword>
<feature type="transmembrane region" description="Helical" evidence="3">
    <location>
        <begin position="173"/>
        <end position="196"/>
    </location>
</feature>
<gene>
    <name evidence="4" type="ORF">FRUB_02591</name>
</gene>
<feature type="transmembrane region" description="Helical" evidence="3">
    <location>
        <begin position="27"/>
        <end position="47"/>
    </location>
</feature>
<dbReference type="OrthoDB" id="9805232at2"/>
<dbReference type="PROSITE" id="PS01065">
    <property type="entry name" value="ETF_BETA"/>
    <property type="match status" value="1"/>
</dbReference>
<dbReference type="GO" id="GO:0042910">
    <property type="term" value="F:xenobiotic transmembrane transporter activity"/>
    <property type="evidence" value="ECO:0007669"/>
    <property type="project" value="InterPro"/>
</dbReference>
<dbReference type="InterPro" id="IPR050222">
    <property type="entry name" value="MATE_MdtK"/>
</dbReference>
<feature type="transmembrane region" description="Helical" evidence="3">
    <location>
        <begin position="103"/>
        <end position="124"/>
    </location>
</feature>
<feature type="transmembrane region" description="Helical" evidence="3">
    <location>
        <begin position="437"/>
        <end position="455"/>
    </location>
</feature>
<feature type="compositionally biased region" description="Low complexity" evidence="2">
    <location>
        <begin position="468"/>
        <end position="480"/>
    </location>
</feature>
<feature type="transmembrane region" description="Helical" evidence="3">
    <location>
        <begin position="144"/>
        <end position="166"/>
    </location>
</feature>
<feature type="transmembrane region" description="Helical" evidence="3">
    <location>
        <begin position="405"/>
        <end position="425"/>
    </location>
</feature>
<organism evidence="4 5">
    <name type="scientific">Fimbriiglobus ruber</name>
    <dbReference type="NCBI Taxonomy" id="1908690"/>
    <lineage>
        <taxon>Bacteria</taxon>
        <taxon>Pseudomonadati</taxon>
        <taxon>Planctomycetota</taxon>
        <taxon>Planctomycetia</taxon>
        <taxon>Gemmatales</taxon>
        <taxon>Gemmataceae</taxon>
        <taxon>Fimbriiglobus</taxon>
    </lineage>
</organism>
<keyword evidence="3" id="KW-1133">Transmembrane helix</keyword>
<dbReference type="EMBL" id="NIDE01000004">
    <property type="protein sequence ID" value="OWK42992.1"/>
    <property type="molecule type" value="Genomic_DNA"/>
</dbReference>
<keyword evidence="1" id="KW-0813">Transport</keyword>
<name>A0A225DNM7_9BACT</name>
<feature type="transmembrane region" description="Helical" evidence="3">
    <location>
        <begin position="292"/>
        <end position="314"/>
    </location>
</feature>
<feature type="transmembrane region" description="Helical" evidence="3">
    <location>
        <begin position="260"/>
        <end position="280"/>
    </location>
</feature>
<evidence type="ECO:0000256" key="1">
    <source>
        <dbReference type="ARBA" id="ARBA00022448"/>
    </source>
</evidence>
<feature type="transmembrane region" description="Helical" evidence="3">
    <location>
        <begin position="376"/>
        <end position="398"/>
    </location>
</feature>
<evidence type="ECO:0000256" key="2">
    <source>
        <dbReference type="SAM" id="MobiDB-lite"/>
    </source>
</evidence>
<dbReference type="CDD" id="cd13133">
    <property type="entry name" value="MATE_like_7"/>
    <property type="match status" value="1"/>
</dbReference>
<dbReference type="GO" id="GO:0005886">
    <property type="term" value="C:plasma membrane"/>
    <property type="evidence" value="ECO:0007669"/>
    <property type="project" value="TreeGrafter"/>
</dbReference>
<feature type="transmembrane region" description="Helical" evidence="3">
    <location>
        <begin position="208"/>
        <end position="228"/>
    </location>
</feature>
<evidence type="ECO:0000256" key="3">
    <source>
        <dbReference type="SAM" id="Phobius"/>
    </source>
</evidence>
<dbReference type="GO" id="GO:0015297">
    <property type="term" value="F:antiporter activity"/>
    <property type="evidence" value="ECO:0007669"/>
    <property type="project" value="InterPro"/>
</dbReference>
<dbReference type="PANTHER" id="PTHR43298">
    <property type="entry name" value="MULTIDRUG RESISTANCE PROTEIN NORM-RELATED"/>
    <property type="match status" value="1"/>
</dbReference>
<dbReference type="NCBIfam" id="TIGR00797">
    <property type="entry name" value="matE"/>
    <property type="match status" value="1"/>
</dbReference>
<feature type="region of interest" description="Disordered" evidence="2">
    <location>
        <begin position="467"/>
        <end position="496"/>
    </location>
</feature>
<evidence type="ECO:0000313" key="4">
    <source>
        <dbReference type="EMBL" id="OWK42992.1"/>
    </source>
</evidence>
<keyword evidence="5" id="KW-1185">Reference proteome</keyword>
<dbReference type="Pfam" id="PF01554">
    <property type="entry name" value="MatE"/>
    <property type="match status" value="2"/>
</dbReference>
<feature type="transmembrane region" description="Helical" evidence="3">
    <location>
        <begin position="335"/>
        <end position="356"/>
    </location>
</feature>
<proteinExistence type="predicted"/>
<protein>
    <submittedName>
        <fullName evidence="4">MATE efflux family protein</fullName>
    </submittedName>
</protein>
<dbReference type="Proteomes" id="UP000214646">
    <property type="component" value="Unassembled WGS sequence"/>
</dbReference>
<evidence type="ECO:0000313" key="5">
    <source>
        <dbReference type="Proteomes" id="UP000214646"/>
    </source>
</evidence>
<feature type="transmembrane region" description="Helical" evidence="3">
    <location>
        <begin position="67"/>
        <end position="91"/>
    </location>
</feature>
<comment type="caution">
    <text evidence="4">The sequence shown here is derived from an EMBL/GenBank/DDBJ whole genome shotgun (WGS) entry which is preliminary data.</text>
</comment>
<sequence>MSDTNGTPSPPAPAAASRHVEGGYRELLTLAFPLILSASFWTIQIFVDRVFLSWVGADAVAAAMPAVGYFWTPIALLSNTVMYTTVFVAQYSGARRPDRIGPVVWQALYFGVVTGLAFPVLIPLVDFIISMTNHADRVKELESVYFAALTFAALPMLVVGATNAFFAGRGESWTVLLINTVGTLTNAALAYPLIVLRQDDPVRAMEGAGYAAAVGSAVSAVFGLALLFRKKFRAEYQTASGWRFDRPLFTRLLRFGLPNGVQWCIEGLAFTAFILLVGNIGQAELAGTTLTFSLNLLTFLPVMGLGQGVEVLVGRRQGESRPDVSARTTATGAKLATAYMIVIAAIYCLIPGVLTAPFAGGMKPDEWAAVGPLIPILLRFVAAYSLADGVNIILAYALRGAGDTRFVTLVAIGLSWPMMVIPTWVASRNGWGIEAAWASATIYISTTAVVFLVRFRGGKWRTMKVIETTTPDPADADPSTPDAPPAEREIARQPAA</sequence>